<dbReference type="OrthoDB" id="9832297at2"/>
<accession>A0A4V0YG48</accession>
<feature type="region of interest" description="Disordered" evidence="1">
    <location>
        <begin position="158"/>
        <end position="190"/>
    </location>
</feature>
<evidence type="ECO:0000313" key="4">
    <source>
        <dbReference type="Proteomes" id="UP000292118"/>
    </source>
</evidence>
<feature type="signal peptide" evidence="2">
    <location>
        <begin position="1"/>
        <end position="25"/>
    </location>
</feature>
<gene>
    <name evidence="3" type="ORF">ET471_07890</name>
</gene>
<feature type="chain" id="PRO_5039080133" evidence="2">
    <location>
        <begin position="26"/>
        <end position="306"/>
    </location>
</feature>
<reference evidence="3 4" key="1">
    <citation type="submission" date="2019-01" db="EMBL/GenBank/DDBJ databases">
        <title>Genome sequencing of strain FW10M-9.</title>
        <authorList>
            <person name="Heo J."/>
            <person name="Kim S.-J."/>
            <person name="Kim J.-S."/>
            <person name="Hong S.-B."/>
            <person name="Kwon S.-W."/>
        </authorList>
    </citation>
    <scope>NUCLEOTIDE SEQUENCE [LARGE SCALE GENOMIC DNA]</scope>
    <source>
        <strain evidence="3 4">FW10M-9</strain>
    </source>
</reference>
<dbReference type="PROSITE" id="PS51257">
    <property type="entry name" value="PROKAR_LIPOPROTEIN"/>
    <property type="match status" value="1"/>
</dbReference>
<keyword evidence="2" id="KW-0732">Signal</keyword>
<dbReference type="Proteomes" id="UP000292118">
    <property type="component" value="Chromosome"/>
</dbReference>
<protein>
    <submittedName>
        <fullName evidence="3">Uncharacterized protein</fullName>
    </submittedName>
</protein>
<dbReference type="EMBL" id="CP035493">
    <property type="protein sequence ID" value="QAY69961.1"/>
    <property type="molecule type" value="Genomic_DNA"/>
</dbReference>
<evidence type="ECO:0000256" key="2">
    <source>
        <dbReference type="SAM" id="SignalP"/>
    </source>
</evidence>
<dbReference type="KEGG" id="xya:ET471_07890"/>
<dbReference type="RefSeq" id="WP_129187470.1">
    <property type="nucleotide sequence ID" value="NZ_CP035493.1"/>
</dbReference>
<sequence>MRTTFRTTAAAALAALALAGCSAQIGDVVEIPDYTPVEADGVQLDILDGMTEANAPAGFSTFWQSRTGTSRVSIGIATDADASGFVADQLASLGTTFKGFESTEGDDGSATFSGTGVDGDEYTGIVAVRGTTGVVMSAGPGVSGGVLQHVVDSIEPSDARAADAEPADDAHAADTADDADTPETTTVYTDDDSVMVDVLRGMEKHPSDAYDGLWQTPAGQDPQVTVSVQADADASFLQEQAAAISHVMTDTVELDASADRYVFSGTGVDGKVYTVVVGVNDGVGVVASGGPGLDEQVLRDIADSAF</sequence>
<organism evidence="3 4">
    <name type="scientific">Xylanimonas protaetiae</name>
    <dbReference type="NCBI Taxonomy" id="2509457"/>
    <lineage>
        <taxon>Bacteria</taxon>
        <taxon>Bacillati</taxon>
        <taxon>Actinomycetota</taxon>
        <taxon>Actinomycetes</taxon>
        <taxon>Micrococcales</taxon>
        <taxon>Promicromonosporaceae</taxon>
        <taxon>Xylanimonas</taxon>
    </lineage>
</organism>
<proteinExistence type="predicted"/>
<feature type="compositionally biased region" description="Basic and acidic residues" evidence="1">
    <location>
        <begin position="158"/>
        <end position="174"/>
    </location>
</feature>
<evidence type="ECO:0000313" key="3">
    <source>
        <dbReference type="EMBL" id="QAY69961.1"/>
    </source>
</evidence>
<evidence type="ECO:0000256" key="1">
    <source>
        <dbReference type="SAM" id="MobiDB-lite"/>
    </source>
</evidence>
<dbReference type="AlphaFoldDB" id="A0A4V0YG48"/>
<name>A0A4V0YG48_9MICO</name>
<keyword evidence="4" id="KW-1185">Reference proteome</keyword>